<feature type="transmembrane region" description="Helical" evidence="1">
    <location>
        <begin position="16"/>
        <end position="34"/>
    </location>
</feature>
<dbReference type="EMBL" id="CACSIO010000060">
    <property type="protein sequence ID" value="CAA0124204.1"/>
    <property type="molecule type" value="Genomic_DNA"/>
</dbReference>
<dbReference type="Proteomes" id="UP000441399">
    <property type="component" value="Unassembled WGS sequence"/>
</dbReference>
<keyword evidence="1" id="KW-0472">Membrane</keyword>
<name>A0A5S9QWN7_9GAMM</name>
<keyword evidence="3" id="KW-1185">Reference proteome</keyword>
<organism evidence="2 3">
    <name type="scientific">BD1-7 clade bacterium</name>
    <dbReference type="NCBI Taxonomy" id="2029982"/>
    <lineage>
        <taxon>Bacteria</taxon>
        <taxon>Pseudomonadati</taxon>
        <taxon>Pseudomonadota</taxon>
        <taxon>Gammaproteobacteria</taxon>
        <taxon>Cellvibrionales</taxon>
        <taxon>Spongiibacteraceae</taxon>
        <taxon>BD1-7 clade</taxon>
    </lineage>
</organism>
<proteinExistence type="predicted"/>
<accession>A0A5S9QWN7</accession>
<reference evidence="2 3" key="1">
    <citation type="submission" date="2019-11" db="EMBL/GenBank/DDBJ databases">
        <authorList>
            <person name="Holert J."/>
        </authorList>
    </citation>
    <scope>NUCLEOTIDE SEQUENCE [LARGE SCALE GENOMIC DNA]</scope>
    <source>
        <strain evidence="2">SB11_3</strain>
    </source>
</reference>
<evidence type="ECO:0000313" key="2">
    <source>
        <dbReference type="EMBL" id="CAA0124204.1"/>
    </source>
</evidence>
<evidence type="ECO:0000313" key="3">
    <source>
        <dbReference type="Proteomes" id="UP000441399"/>
    </source>
</evidence>
<evidence type="ECO:0000256" key="1">
    <source>
        <dbReference type="SAM" id="Phobius"/>
    </source>
</evidence>
<dbReference type="AlphaFoldDB" id="A0A5S9QWN7"/>
<dbReference type="OrthoDB" id="9881970at2"/>
<keyword evidence="1" id="KW-0812">Transmembrane</keyword>
<protein>
    <recommendedName>
        <fullName evidence="4">Type 4 fimbrial biogenesis protein PilX N-terminal domain-containing protein</fullName>
    </recommendedName>
</protein>
<keyword evidence="1" id="KW-1133">Transmembrane helix</keyword>
<sequence>MFIPKRLLSSPVKQNGAVLVVSLIMLTILTLYAVSSSKESTITMQSASSLKIGHHVHGSMELAVAEAMSVITELTDRPEDEAPGFYTTNSAMPEILEDEFWESGSTQIREVEQSLLNDEDLEVKYFIVSHGEVVISEPALRDAGLGSGFGVEGDAGNGNFDSYQIIAWARWGGTTTRIVEVYFAKTIDG</sequence>
<evidence type="ECO:0008006" key="4">
    <source>
        <dbReference type="Google" id="ProtNLM"/>
    </source>
</evidence>
<gene>
    <name evidence="2" type="ORF">OPDIPICF_03016</name>
</gene>